<evidence type="ECO:0000313" key="1">
    <source>
        <dbReference type="EMBL" id="BCA98775.1"/>
    </source>
</evidence>
<proteinExistence type="predicted"/>
<dbReference type="GeneID" id="92894616"/>
<dbReference type="EMBL" id="AP022836">
    <property type="protein sequence ID" value="BCA98775.1"/>
    <property type="molecule type" value="Genomic_DNA"/>
</dbReference>
<accession>A0A6F8TDY8</accession>
<gene>
    <name evidence="1" type="ORF">ATCC19606_11110</name>
</gene>
<organism evidence="1">
    <name type="scientific">Acinetobacter baumannii</name>
    <dbReference type="NCBI Taxonomy" id="470"/>
    <lineage>
        <taxon>Bacteria</taxon>
        <taxon>Pseudomonadati</taxon>
        <taxon>Pseudomonadota</taxon>
        <taxon>Gammaproteobacteria</taxon>
        <taxon>Moraxellales</taxon>
        <taxon>Moraxellaceae</taxon>
        <taxon>Acinetobacter</taxon>
        <taxon>Acinetobacter calcoaceticus/baumannii complex</taxon>
    </lineage>
</organism>
<protein>
    <submittedName>
        <fullName evidence="1">Uncharacterized protein</fullName>
    </submittedName>
</protein>
<sequence>MKPEQFIRDWGLPEAKRIINESPEWASEWCMDCKDYINYCDSDVVSDCESCVSIAGLERLVESLDIISDLDGIDAAKGTLAELIKLDWDEFEHRWIDNWMCTRPRLEQAIRDHESIYGGGDE</sequence>
<dbReference type="AlphaFoldDB" id="A0A6F8TDY8"/>
<reference evidence="1" key="1">
    <citation type="submission" date="2020-03" db="EMBL/GenBank/DDBJ databases">
        <title>Complete genome sequence of Acinetobacter baumannii ATCC19606T, which is a model strain for tolerization of antimicrobial agents.</title>
        <authorList>
            <person name="Tsubouchi T."/>
            <person name="Suzuki M."/>
            <person name="Niki M."/>
            <person name="Oinuma K."/>
            <person name="Niki M."/>
            <person name="Shibayama K."/>
            <person name="Kakeya H."/>
            <person name="Kaneko Y."/>
        </authorList>
    </citation>
    <scope>NUCLEOTIDE SEQUENCE</scope>
    <source>
        <strain evidence="1">ATCC19606</strain>
    </source>
</reference>
<dbReference type="RefSeq" id="WP_000801870.1">
    <property type="nucleotide sequence ID" value="NZ_BBTN01000032.1"/>
</dbReference>
<name>A0A6F8TDY8_ACIBA</name>